<dbReference type="InterPro" id="IPR036188">
    <property type="entry name" value="FAD/NAD-bd_sf"/>
</dbReference>
<comment type="caution">
    <text evidence="5">The sequence shown here is derived from an EMBL/GenBank/DDBJ whole genome shotgun (WGS) entry which is preliminary data.</text>
</comment>
<keyword evidence="2" id="KW-0285">Flavoprotein</keyword>
<name>A0A2S7YN51_BEABA</name>
<dbReference type="PANTHER" id="PTHR48105">
    <property type="entry name" value="THIOREDOXIN REDUCTASE 1-RELATED-RELATED"/>
    <property type="match status" value="1"/>
</dbReference>
<dbReference type="InterPro" id="IPR023753">
    <property type="entry name" value="FAD/NAD-binding_dom"/>
</dbReference>
<dbReference type="GO" id="GO:0097237">
    <property type="term" value="P:cellular response to toxic substance"/>
    <property type="evidence" value="ECO:0007669"/>
    <property type="project" value="UniProtKB-ARBA"/>
</dbReference>
<dbReference type="GO" id="GO:0016491">
    <property type="term" value="F:oxidoreductase activity"/>
    <property type="evidence" value="ECO:0007669"/>
    <property type="project" value="UniProtKB-KW"/>
</dbReference>
<reference evidence="5 6" key="1">
    <citation type="submission" date="2016-07" db="EMBL/GenBank/DDBJ databases">
        <title>Comparative genomics of the entomopathogenic fungus Beauveria bassiana.</title>
        <authorList>
            <person name="Valero Jimenez C.A."/>
            <person name="Zwaan B.J."/>
            <person name="Van Kan J.A."/>
            <person name="Takken W."/>
            <person name="Debets A.J."/>
            <person name="Schoustra S.E."/>
            <person name="Koenraadt C.J."/>
        </authorList>
    </citation>
    <scope>NUCLEOTIDE SEQUENCE [LARGE SCALE GENOMIC DNA]</scope>
    <source>
        <strain evidence="5 6">ARSEF 8028</strain>
    </source>
</reference>
<proteinExistence type="inferred from homology"/>
<evidence type="ECO:0000256" key="2">
    <source>
        <dbReference type="ARBA" id="ARBA00022630"/>
    </source>
</evidence>
<evidence type="ECO:0000256" key="1">
    <source>
        <dbReference type="ARBA" id="ARBA00009333"/>
    </source>
</evidence>
<keyword evidence="3" id="KW-0560">Oxidoreductase</keyword>
<dbReference type="InterPro" id="IPR050097">
    <property type="entry name" value="Ferredoxin-NADP_redctase_2"/>
</dbReference>
<feature type="domain" description="FAD/NAD(P)-binding" evidence="4">
    <location>
        <begin position="24"/>
        <end position="312"/>
    </location>
</feature>
<evidence type="ECO:0000259" key="4">
    <source>
        <dbReference type="Pfam" id="PF07992"/>
    </source>
</evidence>
<dbReference type="PRINTS" id="PR00469">
    <property type="entry name" value="PNDRDTASEII"/>
</dbReference>
<organism evidence="5 6">
    <name type="scientific">Beauveria bassiana</name>
    <name type="common">White muscardine disease fungus</name>
    <name type="synonym">Tritirachium shiotae</name>
    <dbReference type="NCBI Taxonomy" id="176275"/>
    <lineage>
        <taxon>Eukaryota</taxon>
        <taxon>Fungi</taxon>
        <taxon>Dikarya</taxon>
        <taxon>Ascomycota</taxon>
        <taxon>Pezizomycotina</taxon>
        <taxon>Sordariomycetes</taxon>
        <taxon>Hypocreomycetidae</taxon>
        <taxon>Hypocreales</taxon>
        <taxon>Cordycipitaceae</taxon>
        <taxon>Beauveria</taxon>
    </lineage>
</organism>
<dbReference type="SUPFAM" id="SSF51905">
    <property type="entry name" value="FAD/NAD(P)-binding domain"/>
    <property type="match status" value="1"/>
</dbReference>
<dbReference type="EMBL" id="JRHA01000008">
    <property type="protein sequence ID" value="PQK17497.1"/>
    <property type="molecule type" value="Genomic_DNA"/>
</dbReference>
<dbReference type="Proteomes" id="UP000237441">
    <property type="component" value="Unassembled WGS sequence"/>
</dbReference>
<sequence length="338" mass="36163">MTCNQELHHLHHYFSAMCARQLVDALIVGGGPAGLSAALAFARQNQTAVVFDSSQYRNSAADYMHLIPGLDHIAPSDFRDAARAQIAERYDTIEIERGVNLVTVKQTDSNMFEVADGSGKTWTGRKMVLATGVEDVLPDIPGYAECWGKVIFHCLYCKGHEQRGASAGVLAVGPLATVNTALHIARQASALSKAVTLYTNGNENLANELVSSFGTAKQMKTDARKIKSFACNSDGHGGVIVEFEDGSKVTENYMTHQPPTKARSGLVDQLGLEKNPNGDIKVSVPFQQSSVRGVFAAGDACSMLKNVPNAIFGGHVAGQMASTQLLAELTGQKPLFPL</sequence>
<accession>A0A2S7YN51</accession>
<dbReference type="Gene3D" id="3.50.50.60">
    <property type="entry name" value="FAD/NAD(P)-binding domain"/>
    <property type="match status" value="2"/>
</dbReference>
<dbReference type="Pfam" id="PF07992">
    <property type="entry name" value="Pyr_redox_2"/>
    <property type="match status" value="1"/>
</dbReference>
<protein>
    <recommendedName>
        <fullName evidence="4">FAD/NAD(P)-binding domain-containing protein</fullName>
    </recommendedName>
</protein>
<dbReference type="OrthoDB" id="10260355at2759"/>
<gene>
    <name evidence="5" type="ORF">BB8028_0008g00090</name>
</gene>
<dbReference type="PRINTS" id="PR00368">
    <property type="entry name" value="FADPNR"/>
</dbReference>
<comment type="similarity">
    <text evidence="1">Belongs to the class-II pyridine nucleotide-disulfide oxidoreductase family.</text>
</comment>
<evidence type="ECO:0000313" key="6">
    <source>
        <dbReference type="Proteomes" id="UP000237441"/>
    </source>
</evidence>
<dbReference type="AlphaFoldDB" id="A0A2S7YN51"/>
<evidence type="ECO:0000256" key="3">
    <source>
        <dbReference type="ARBA" id="ARBA00023002"/>
    </source>
</evidence>
<evidence type="ECO:0000313" key="5">
    <source>
        <dbReference type="EMBL" id="PQK17497.1"/>
    </source>
</evidence>